<keyword evidence="1" id="KW-0561">Oxygen transport</keyword>
<proteinExistence type="inferred from homology"/>
<sequence>MTDVERKMIAQSLPVILRNKGRLRQSFFRHLFKAVPEAKDLFKRDAAHQGMMFERTLVDIFYACTQHGALAAHVDDFVGLHKRYHFEDRHFIACEDALVAMFADSMQGRDELEKDVQALLQTQVRHLVARFKQQYHLAAKAA</sequence>
<name>A0A917AFW2_9RHOB</name>
<evidence type="ECO:0000259" key="2">
    <source>
        <dbReference type="PROSITE" id="PS01033"/>
    </source>
</evidence>
<reference evidence="3" key="2">
    <citation type="submission" date="2020-09" db="EMBL/GenBank/DDBJ databases">
        <authorList>
            <person name="Sun Q."/>
            <person name="Zhou Y."/>
        </authorList>
    </citation>
    <scope>NUCLEOTIDE SEQUENCE</scope>
    <source>
        <strain evidence="3">CGMCC 1.16012</strain>
    </source>
</reference>
<dbReference type="InterPro" id="IPR000971">
    <property type="entry name" value="Globin"/>
</dbReference>
<organism evidence="3 4">
    <name type="scientific">Actibacterium pelagium</name>
    <dbReference type="NCBI Taxonomy" id="2029103"/>
    <lineage>
        <taxon>Bacteria</taxon>
        <taxon>Pseudomonadati</taxon>
        <taxon>Pseudomonadota</taxon>
        <taxon>Alphaproteobacteria</taxon>
        <taxon>Rhodobacterales</taxon>
        <taxon>Roseobacteraceae</taxon>
        <taxon>Actibacterium</taxon>
    </lineage>
</organism>
<dbReference type="Gene3D" id="1.10.490.10">
    <property type="entry name" value="Globins"/>
    <property type="match status" value="1"/>
</dbReference>
<keyword evidence="1" id="KW-0479">Metal-binding</keyword>
<evidence type="ECO:0000256" key="1">
    <source>
        <dbReference type="RuleBase" id="RU000356"/>
    </source>
</evidence>
<feature type="domain" description="Globin" evidence="2">
    <location>
        <begin position="1"/>
        <end position="136"/>
    </location>
</feature>
<keyword evidence="1" id="KW-0408">Iron</keyword>
<dbReference type="Proteomes" id="UP000606730">
    <property type="component" value="Unassembled WGS sequence"/>
</dbReference>
<evidence type="ECO:0000313" key="3">
    <source>
        <dbReference type="EMBL" id="GGE49703.1"/>
    </source>
</evidence>
<keyword evidence="1" id="KW-0813">Transport</keyword>
<dbReference type="EMBL" id="BMKN01000002">
    <property type="protein sequence ID" value="GGE49703.1"/>
    <property type="molecule type" value="Genomic_DNA"/>
</dbReference>
<dbReference type="RefSeq" id="WP_095595113.1">
    <property type="nucleotide sequence ID" value="NZ_BMKN01000002.1"/>
</dbReference>
<dbReference type="GO" id="GO:0019825">
    <property type="term" value="F:oxygen binding"/>
    <property type="evidence" value="ECO:0007669"/>
    <property type="project" value="InterPro"/>
</dbReference>
<dbReference type="SUPFAM" id="SSF46458">
    <property type="entry name" value="Globin-like"/>
    <property type="match status" value="1"/>
</dbReference>
<reference evidence="3" key="1">
    <citation type="journal article" date="2014" name="Int. J. Syst. Evol. Microbiol.">
        <title>Complete genome sequence of Corynebacterium casei LMG S-19264T (=DSM 44701T), isolated from a smear-ripened cheese.</title>
        <authorList>
            <consortium name="US DOE Joint Genome Institute (JGI-PGF)"/>
            <person name="Walter F."/>
            <person name="Albersmeier A."/>
            <person name="Kalinowski J."/>
            <person name="Ruckert C."/>
        </authorList>
    </citation>
    <scope>NUCLEOTIDE SEQUENCE</scope>
    <source>
        <strain evidence="3">CGMCC 1.16012</strain>
    </source>
</reference>
<accession>A0A917AFW2</accession>
<dbReference type="Pfam" id="PF00042">
    <property type="entry name" value="Globin"/>
    <property type="match status" value="1"/>
</dbReference>
<dbReference type="InterPro" id="IPR009050">
    <property type="entry name" value="Globin-like_sf"/>
</dbReference>
<dbReference type="AlphaFoldDB" id="A0A917AFW2"/>
<gene>
    <name evidence="3" type="ORF">GCM10011517_16860</name>
</gene>
<keyword evidence="4" id="KW-1185">Reference proteome</keyword>
<dbReference type="GO" id="GO:0005344">
    <property type="term" value="F:oxygen carrier activity"/>
    <property type="evidence" value="ECO:0007669"/>
    <property type="project" value="UniProtKB-KW"/>
</dbReference>
<evidence type="ECO:0000313" key="4">
    <source>
        <dbReference type="Proteomes" id="UP000606730"/>
    </source>
</evidence>
<dbReference type="OrthoDB" id="3213438at2"/>
<protein>
    <recommendedName>
        <fullName evidence="2">Globin domain-containing protein</fullName>
    </recommendedName>
</protein>
<dbReference type="PROSITE" id="PS01033">
    <property type="entry name" value="GLOBIN"/>
    <property type="match status" value="1"/>
</dbReference>
<dbReference type="InterPro" id="IPR012292">
    <property type="entry name" value="Globin/Proto"/>
</dbReference>
<keyword evidence="1" id="KW-0349">Heme</keyword>
<comment type="similarity">
    <text evidence="1">Belongs to the globin family.</text>
</comment>
<dbReference type="GO" id="GO:0020037">
    <property type="term" value="F:heme binding"/>
    <property type="evidence" value="ECO:0007669"/>
    <property type="project" value="InterPro"/>
</dbReference>
<comment type="caution">
    <text evidence="3">The sequence shown here is derived from an EMBL/GenBank/DDBJ whole genome shotgun (WGS) entry which is preliminary data.</text>
</comment>